<proteinExistence type="predicted"/>
<accession>A0A0G0TA83</accession>
<dbReference type="Proteomes" id="UP000034855">
    <property type="component" value="Unassembled WGS sequence"/>
</dbReference>
<dbReference type="STRING" id="1619037.UT67_C0007G0016"/>
<dbReference type="Pfam" id="PF05258">
    <property type="entry name" value="DciA"/>
    <property type="match status" value="1"/>
</dbReference>
<gene>
    <name evidence="1" type="ORF">UT67_C0007G0016</name>
</gene>
<dbReference type="InterPro" id="IPR007922">
    <property type="entry name" value="DciA-like"/>
</dbReference>
<name>A0A0G0TA83_9BACT</name>
<protein>
    <recommendedName>
        <fullName evidence="3">DUF721 domain-containing protein</fullName>
    </recommendedName>
</protein>
<comment type="caution">
    <text evidence="1">The sequence shown here is derived from an EMBL/GenBank/DDBJ whole genome shotgun (WGS) entry which is preliminary data.</text>
</comment>
<dbReference type="EMBL" id="LBXR01000007">
    <property type="protein sequence ID" value="KKR34767.1"/>
    <property type="molecule type" value="Genomic_DNA"/>
</dbReference>
<organism evidence="1 2">
    <name type="scientific">Candidatus Magasanikbacteria bacterium GW2011_GWA2_40_10</name>
    <dbReference type="NCBI Taxonomy" id="1619037"/>
    <lineage>
        <taxon>Bacteria</taxon>
        <taxon>Candidatus Magasanikiibacteriota</taxon>
    </lineage>
</organism>
<evidence type="ECO:0000313" key="1">
    <source>
        <dbReference type="EMBL" id="KKR34767.1"/>
    </source>
</evidence>
<evidence type="ECO:0008006" key="3">
    <source>
        <dbReference type="Google" id="ProtNLM"/>
    </source>
</evidence>
<evidence type="ECO:0000313" key="2">
    <source>
        <dbReference type="Proteomes" id="UP000034855"/>
    </source>
</evidence>
<reference evidence="1 2" key="1">
    <citation type="journal article" date="2015" name="Nature">
        <title>rRNA introns, odd ribosomes, and small enigmatic genomes across a large radiation of phyla.</title>
        <authorList>
            <person name="Brown C.T."/>
            <person name="Hug L.A."/>
            <person name="Thomas B.C."/>
            <person name="Sharon I."/>
            <person name="Castelle C.J."/>
            <person name="Singh A."/>
            <person name="Wilkins M.J."/>
            <person name="Williams K.H."/>
            <person name="Banfield J.F."/>
        </authorList>
    </citation>
    <scope>NUCLEOTIDE SEQUENCE [LARGE SCALE GENOMIC DNA]</scope>
</reference>
<dbReference type="AlphaFoldDB" id="A0A0G0TA83"/>
<sequence length="99" mass="11203">MAMKSLGEILKKQMKQQAPGWKHVEASLVVEKTNDVLLEFFGVESKRFAQAVYFKERTISITCLSSVMAQEIKLNEKKIITAINNKLGGQTVEKVRYLA</sequence>